<organism evidence="2">
    <name type="scientific">freshwater metagenome</name>
    <dbReference type="NCBI Taxonomy" id="449393"/>
    <lineage>
        <taxon>unclassified sequences</taxon>
        <taxon>metagenomes</taxon>
        <taxon>ecological metagenomes</taxon>
    </lineage>
</organism>
<reference evidence="2" key="1">
    <citation type="submission" date="2020-05" db="EMBL/GenBank/DDBJ databases">
        <authorList>
            <person name="Chiriac C."/>
            <person name="Salcher M."/>
            <person name="Ghai R."/>
            <person name="Kavagutti S V."/>
        </authorList>
    </citation>
    <scope>NUCLEOTIDE SEQUENCE</scope>
</reference>
<proteinExistence type="predicted"/>
<protein>
    <submittedName>
        <fullName evidence="2">Unannotated protein</fullName>
    </submittedName>
</protein>
<dbReference type="AlphaFoldDB" id="A0A6J6CMM5"/>
<feature type="region of interest" description="Disordered" evidence="1">
    <location>
        <begin position="1"/>
        <end position="47"/>
    </location>
</feature>
<name>A0A6J6CMM5_9ZZZZ</name>
<dbReference type="EMBL" id="CAFBMG010000078">
    <property type="protein sequence ID" value="CAB4905121.1"/>
    <property type="molecule type" value="Genomic_DNA"/>
</dbReference>
<sequence>MAAPEFVPTHPLAGVRSYSSPPQRSGSWLPDRPGEIQGRQPVGEQLGVPGPDQGYALTLAAAFRGKLFLSAAEHESDALAGASAIAMKRSGIFGRSPVVHDLRVGLTLWGFLDADCPAELVTLRQGWFDEVHLSIHYKALRRIADAVSAELLGQPHVLILAQSQADWRSCLDLESL</sequence>
<feature type="compositionally biased region" description="Polar residues" evidence="1">
    <location>
        <begin position="17"/>
        <end position="26"/>
    </location>
</feature>
<evidence type="ECO:0000256" key="1">
    <source>
        <dbReference type="SAM" id="MobiDB-lite"/>
    </source>
</evidence>
<dbReference type="EMBL" id="CAEZSF010000203">
    <property type="protein sequence ID" value="CAB4551609.1"/>
    <property type="molecule type" value="Genomic_DNA"/>
</dbReference>
<evidence type="ECO:0000313" key="2">
    <source>
        <dbReference type="EMBL" id="CAB4551609.1"/>
    </source>
</evidence>
<gene>
    <name evidence="2" type="ORF">UFOPK1358_01661</name>
    <name evidence="3" type="ORF">UFOPK3519_01054</name>
</gene>
<accession>A0A6J6CMM5</accession>
<evidence type="ECO:0000313" key="3">
    <source>
        <dbReference type="EMBL" id="CAB4905121.1"/>
    </source>
</evidence>